<sequence>MNMPTLASVRHTARTLSQRASDLLVAGELKQTTLPYQLKGVPSELTLSSGRARKIEKLRKRNYQNSPLLHLPIELLLDIDDLLPDGSKLIFRTISRDLRLNLGRAPKITSFKVWKYYGAMLEFDMACELELDPDLLETMRCWYCQSRICSWCKEYHHKARFTAEQLDGLPQQRVCIGADGYVGQSKDKALGFAQAIAGSVFDAQLEHREENSFRQWNLGPEASYIPSEHTYYNEVSDSVSTSFVSNFLLCVTEFADFEANMRRAPFPNRSQLENSVCPHLRDFIAGIRNPWLFDNQLGPPLTLNWATHHMRESCTKCKATVKLRWVWTVPNGTRVQTQRSMVGKGIYWKVYMASPTRPTPGWTQIVVYLSARRDILMDEFDSASLSARRAWAEATNWVEETGPDGEKSLVPLDQKKTQSYFQW</sequence>
<name>A0A9P4NU21_9PEZI</name>
<evidence type="ECO:0000313" key="1">
    <source>
        <dbReference type="EMBL" id="KAF2431216.1"/>
    </source>
</evidence>
<gene>
    <name evidence="1" type="ORF">EJ08DRAFT_191739</name>
</gene>
<protein>
    <submittedName>
        <fullName evidence="1">Uncharacterized protein</fullName>
    </submittedName>
</protein>
<organism evidence="1 2">
    <name type="scientific">Tothia fuscella</name>
    <dbReference type="NCBI Taxonomy" id="1048955"/>
    <lineage>
        <taxon>Eukaryota</taxon>
        <taxon>Fungi</taxon>
        <taxon>Dikarya</taxon>
        <taxon>Ascomycota</taxon>
        <taxon>Pezizomycotina</taxon>
        <taxon>Dothideomycetes</taxon>
        <taxon>Pleosporomycetidae</taxon>
        <taxon>Venturiales</taxon>
        <taxon>Cylindrosympodiaceae</taxon>
        <taxon>Tothia</taxon>
    </lineage>
</organism>
<accession>A0A9P4NU21</accession>
<keyword evidence="2" id="KW-1185">Reference proteome</keyword>
<comment type="caution">
    <text evidence="1">The sequence shown here is derived from an EMBL/GenBank/DDBJ whole genome shotgun (WGS) entry which is preliminary data.</text>
</comment>
<evidence type="ECO:0000313" key="2">
    <source>
        <dbReference type="Proteomes" id="UP000800235"/>
    </source>
</evidence>
<dbReference type="AlphaFoldDB" id="A0A9P4NU21"/>
<reference evidence="1" key="1">
    <citation type="journal article" date="2020" name="Stud. Mycol.">
        <title>101 Dothideomycetes genomes: a test case for predicting lifestyles and emergence of pathogens.</title>
        <authorList>
            <person name="Haridas S."/>
            <person name="Albert R."/>
            <person name="Binder M."/>
            <person name="Bloem J."/>
            <person name="Labutti K."/>
            <person name="Salamov A."/>
            <person name="Andreopoulos B."/>
            <person name="Baker S."/>
            <person name="Barry K."/>
            <person name="Bills G."/>
            <person name="Bluhm B."/>
            <person name="Cannon C."/>
            <person name="Castanera R."/>
            <person name="Culley D."/>
            <person name="Daum C."/>
            <person name="Ezra D."/>
            <person name="Gonzalez J."/>
            <person name="Henrissat B."/>
            <person name="Kuo A."/>
            <person name="Liang C."/>
            <person name="Lipzen A."/>
            <person name="Lutzoni F."/>
            <person name="Magnuson J."/>
            <person name="Mondo S."/>
            <person name="Nolan M."/>
            <person name="Ohm R."/>
            <person name="Pangilinan J."/>
            <person name="Park H.-J."/>
            <person name="Ramirez L."/>
            <person name="Alfaro M."/>
            <person name="Sun H."/>
            <person name="Tritt A."/>
            <person name="Yoshinaga Y."/>
            <person name="Zwiers L.-H."/>
            <person name="Turgeon B."/>
            <person name="Goodwin S."/>
            <person name="Spatafora J."/>
            <person name="Crous P."/>
            <person name="Grigoriev I."/>
        </authorList>
    </citation>
    <scope>NUCLEOTIDE SEQUENCE</scope>
    <source>
        <strain evidence="1">CBS 130266</strain>
    </source>
</reference>
<proteinExistence type="predicted"/>
<dbReference type="Proteomes" id="UP000800235">
    <property type="component" value="Unassembled WGS sequence"/>
</dbReference>
<dbReference type="EMBL" id="MU007033">
    <property type="protein sequence ID" value="KAF2431216.1"/>
    <property type="molecule type" value="Genomic_DNA"/>
</dbReference>